<evidence type="ECO:0000313" key="2">
    <source>
        <dbReference type="Proteomes" id="UP000324222"/>
    </source>
</evidence>
<reference evidence="1 2" key="1">
    <citation type="submission" date="2019-05" db="EMBL/GenBank/DDBJ databases">
        <title>Another draft genome of Portunus trituberculatus and its Hox gene families provides insights of decapod evolution.</title>
        <authorList>
            <person name="Jeong J.-H."/>
            <person name="Song I."/>
            <person name="Kim S."/>
            <person name="Choi T."/>
            <person name="Kim D."/>
            <person name="Ryu S."/>
            <person name="Kim W."/>
        </authorList>
    </citation>
    <scope>NUCLEOTIDE SEQUENCE [LARGE SCALE GENOMIC DNA]</scope>
    <source>
        <tissue evidence="1">Muscle</tissue>
    </source>
</reference>
<dbReference type="OrthoDB" id="185373at2759"/>
<comment type="caution">
    <text evidence="1">The sequence shown here is derived from an EMBL/GenBank/DDBJ whole genome shotgun (WGS) entry which is preliminary data.</text>
</comment>
<protein>
    <submittedName>
        <fullName evidence="1">Pentatricopeptide repeat-containing protein 1, mitochondrial</fullName>
    </submittedName>
</protein>
<dbReference type="InterPro" id="IPR002885">
    <property type="entry name" value="PPR_rpt"/>
</dbReference>
<keyword evidence="2" id="KW-1185">Reference proteome</keyword>
<dbReference type="Proteomes" id="UP000324222">
    <property type="component" value="Unassembled WGS sequence"/>
</dbReference>
<proteinExistence type="predicted"/>
<dbReference type="Gene3D" id="1.25.40.10">
    <property type="entry name" value="Tetratricopeptide repeat domain"/>
    <property type="match status" value="1"/>
</dbReference>
<dbReference type="NCBIfam" id="TIGR00756">
    <property type="entry name" value="PPR"/>
    <property type="match status" value="1"/>
</dbReference>
<dbReference type="EMBL" id="VSRR010006939">
    <property type="protein sequence ID" value="MPC45885.1"/>
    <property type="molecule type" value="Genomic_DNA"/>
</dbReference>
<accession>A0A5B7FK86</accession>
<dbReference type="AlphaFoldDB" id="A0A5B7FK86"/>
<evidence type="ECO:0000313" key="1">
    <source>
        <dbReference type="EMBL" id="MPC45885.1"/>
    </source>
</evidence>
<gene>
    <name evidence="1" type="primary">PTCD1_0</name>
    <name evidence="1" type="ORF">E2C01_039591</name>
</gene>
<organism evidence="1 2">
    <name type="scientific">Portunus trituberculatus</name>
    <name type="common">Swimming crab</name>
    <name type="synonym">Neptunus trituberculatus</name>
    <dbReference type="NCBI Taxonomy" id="210409"/>
    <lineage>
        <taxon>Eukaryota</taxon>
        <taxon>Metazoa</taxon>
        <taxon>Ecdysozoa</taxon>
        <taxon>Arthropoda</taxon>
        <taxon>Crustacea</taxon>
        <taxon>Multicrustacea</taxon>
        <taxon>Malacostraca</taxon>
        <taxon>Eumalacostraca</taxon>
        <taxon>Eucarida</taxon>
        <taxon>Decapoda</taxon>
        <taxon>Pleocyemata</taxon>
        <taxon>Brachyura</taxon>
        <taxon>Eubrachyura</taxon>
        <taxon>Portunoidea</taxon>
        <taxon>Portunidae</taxon>
        <taxon>Portuninae</taxon>
        <taxon>Portunus</taxon>
    </lineage>
</organism>
<dbReference type="InterPro" id="IPR011990">
    <property type="entry name" value="TPR-like_helical_dom_sf"/>
</dbReference>
<sequence length="123" mass="13797">MFCKSPYIIGDERKLGEAISVLEEEMPAAGSKPNHYCFQVLINACGRAGYTKKAFQLYNQQKLENMQKRVCRVILGPAYTKYEDTQAVYQTSRSSGGAWEWPTVSPMPMPPASPDMLCLVHTT</sequence>
<name>A0A5B7FK86_PORTR</name>